<feature type="domain" description="Prolyl 4-hydroxylase alpha subunit Fe(2+) 2OG dioxygenase" evidence="1">
    <location>
        <begin position="129"/>
        <end position="223"/>
    </location>
</feature>
<evidence type="ECO:0000313" key="3">
    <source>
        <dbReference type="Proteomes" id="UP000182427"/>
    </source>
</evidence>
<dbReference type="PANTHER" id="PTHR12117">
    <property type="entry name" value="HISTONE ACETYLTRANSFERASE COMPLEX"/>
    <property type="match status" value="1"/>
</dbReference>
<evidence type="ECO:0000313" key="2">
    <source>
        <dbReference type="EMBL" id="SDF71575.1"/>
    </source>
</evidence>
<reference evidence="2 3" key="1">
    <citation type="submission" date="2016-10" db="EMBL/GenBank/DDBJ databases">
        <authorList>
            <person name="de Groot N.N."/>
        </authorList>
    </citation>
    <scope>NUCLEOTIDE SEQUENCE [LARGE SCALE GENOMIC DNA]</scope>
    <source>
        <strain evidence="2 3">GAS232</strain>
    </source>
</reference>
<protein>
    <submittedName>
        <fullName evidence="2">Proline 4-hydroxylase (Includes Rps23 Pro-64 3,4-dihydroxylase Tpa1), contains SM-20 domain</fullName>
    </submittedName>
</protein>
<accession>A0A1G7NBU5</accession>
<proteinExistence type="predicted"/>
<name>A0A1G7NBU5_9BACT</name>
<dbReference type="Pfam" id="PF13640">
    <property type="entry name" value="2OG-FeII_Oxy_3"/>
    <property type="match status" value="1"/>
</dbReference>
<dbReference type="InterPro" id="IPR044862">
    <property type="entry name" value="Pro_4_hyd_alph_FE2OG_OXY"/>
</dbReference>
<keyword evidence="3" id="KW-1185">Reference proteome</keyword>
<sequence>MKEVSRILQKPMLNREEYASLILARLQEEFPRLREDFPKHVVQSCYIDNLLPTELALEIVQAFPDKSTMTLKKSMRENKYVAAQMDRYAPVLEEIIYAFQDPRIVQIVTEITGIQGMVPDDRLYAGGISLMAHGNFLNPHLDNSHDKDRERYRVLNLLYYVTPDWSHEQGGNLELWDDGPKGSPREITSHFNRLALMATHEKSWHSVSEVTVDRSRCCVSNYYFSDQPLENHEYFHVTSFRGRPEQPVRDLLLQGDIALRQGLRKVFKKGVVENKHVYNKTDADKADGEEQKLI</sequence>
<evidence type="ECO:0000259" key="1">
    <source>
        <dbReference type="Pfam" id="PF13640"/>
    </source>
</evidence>
<dbReference type="InterPro" id="IPR051842">
    <property type="entry name" value="uS12_prolyl_hydroxylase"/>
</dbReference>
<gene>
    <name evidence="2" type="ORF">SAMN05444167_3091</name>
</gene>
<dbReference type="Gene3D" id="2.60.120.620">
    <property type="entry name" value="q2cbj1_9rhob like domain"/>
    <property type="match status" value="1"/>
</dbReference>
<dbReference type="AlphaFoldDB" id="A0A1G7NBU5"/>
<dbReference type="PANTHER" id="PTHR12117:SF0">
    <property type="entry name" value="PROLYL 3-HYDROXYLASE OGFOD1"/>
    <property type="match status" value="1"/>
</dbReference>
<dbReference type="Proteomes" id="UP000182427">
    <property type="component" value="Chromosome I"/>
</dbReference>
<dbReference type="EMBL" id="LT629690">
    <property type="protein sequence ID" value="SDF71575.1"/>
    <property type="molecule type" value="Genomic_DNA"/>
</dbReference>
<organism evidence="2 3">
    <name type="scientific">Terriglobus roseus</name>
    <dbReference type="NCBI Taxonomy" id="392734"/>
    <lineage>
        <taxon>Bacteria</taxon>
        <taxon>Pseudomonadati</taxon>
        <taxon>Acidobacteriota</taxon>
        <taxon>Terriglobia</taxon>
        <taxon>Terriglobales</taxon>
        <taxon>Acidobacteriaceae</taxon>
        <taxon>Terriglobus</taxon>
    </lineage>
</organism>